<proteinExistence type="predicted"/>
<evidence type="ECO:0000256" key="1">
    <source>
        <dbReference type="SAM" id="SignalP"/>
    </source>
</evidence>
<accession>A0ABT1INI4</accession>
<sequence length="172" mass="17783">MFAPRRVLLPVVLAGACLCSASPAQAAPQPRLSAAYSVSASAVNATRALVFTVYNSDILTTVGFSFTLNLPAGITRPVTAPSSTCTDTTVSDTPPDPGGIIPPFRSAQADTLYIDGILSNVALSCTITIPVTAAAQGTYTTCPGAIVDLVGTTTLDSCAPIYFEEPYAYRED</sequence>
<evidence type="ECO:0000313" key="3">
    <source>
        <dbReference type="EMBL" id="MCP2274227.1"/>
    </source>
</evidence>
<dbReference type="PROSITE" id="PS51257">
    <property type="entry name" value="PROKAR_LIPOPROTEIN"/>
    <property type="match status" value="1"/>
</dbReference>
<dbReference type="Pfam" id="PF25564">
    <property type="entry name" value="DUF7933"/>
    <property type="match status" value="1"/>
</dbReference>
<evidence type="ECO:0000259" key="2">
    <source>
        <dbReference type="Pfam" id="PF25564"/>
    </source>
</evidence>
<dbReference type="RefSeq" id="WP_253891562.1">
    <property type="nucleotide sequence ID" value="NZ_BAAAVB010000006.1"/>
</dbReference>
<feature type="signal peptide" evidence="1">
    <location>
        <begin position="1"/>
        <end position="26"/>
    </location>
</feature>
<dbReference type="EMBL" id="JAMTCO010000022">
    <property type="protein sequence ID" value="MCP2274227.1"/>
    <property type="molecule type" value="Genomic_DNA"/>
</dbReference>
<feature type="chain" id="PRO_5045169987" description="DUF7933 domain-containing protein" evidence="1">
    <location>
        <begin position="27"/>
        <end position="172"/>
    </location>
</feature>
<reference evidence="3 4" key="1">
    <citation type="submission" date="2022-06" db="EMBL/GenBank/DDBJ databases">
        <title>Genomic Encyclopedia of Archaeal and Bacterial Type Strains, Phase II (KMG-II): from individual species to whole genera.</title>
        <authorList>
            <person name="Goeker M."/>
        </authorList>
    </citation>
    <scope>NUCLEOTIDE SEQUENCE [LARGE SCALE GENOMIC DNA]</scope>
    <source>
        <strain evidence="3 4">DSM 44255</strain>
    </source>
</reference>
<evidence type="ECO:0000313" key="4">
    <source>
        <dbReference type="Proteomes" id="UP001205185"/>
    </source>
</evidence>
<keyword evidence="1" id="KW-0732">Signal</keyword>
<organism evidence="3 4">
    <name type="scientific">Actinokineospora diospyrosa</name>
    <dbReference type="NCBI Taxonomy" id="103728"/>
    <lineage>
        <taxon>Bacteria</taxon>
        <taxon>Bacillati</taxon>
        <taxon>Actinomycetota</taxon>
        <taxon>Actinomycetes</taxon>
        <taxon>Pseudonocardiales</taxon>
        <taxon>Pseudonocardiaceae</taxon>
        <taxon>Actinokineospora</taxon>
    </lineage>
</organism>
<feature type="domain" description="DUF7933" evidence="2">
    <location>
        <begin position="30"/>
        <end position="154"/>
    </location>
</feature>
<protein>
    <recommendedName>
        <fullName evidence="2">DUF7933 domain-containing protein</fullName>
    </recommendedName>
</protein>
<keyword evidence="4" id="KW-1185">Reference proteome</keyword>
<dbReference type="InterPro" id="IPR057693">
    <property type="entry name" value="DUF7933"/>
</dbReference>
<gene>
    <name evidence="3" type="ORF">LV75_006761</name>
</gene>
<dbReference type="Proteomes" id="UP001205185">
    <property type="component" value="Unassembled WGS sequence"/>
</dbReference>
<comment type="caution">
    <text evidence="3">The sequence shown here is derived from an EMBL/GenBank/DDBJ whole genome shotgun (WGS) entry which is preliminary data.</text>
</comment>
<name>A0ABT1INI4_9PSEU</name>